<dbReference type="Proteomes" id="UP000294829">
    <property type="component" value="Unassembled WGS sequence"/>
</dbReference>
<dbReference type="OrthoDB" id="321327at2"/>
<comment type="caution">
    <text evidence="4">The sequence shown here is derived from an EMBL/GenBank/DDBJ whole genome shotgun (WGS) entry which is preliminary data.</text>
</comment>
<evidence type="ECO:0000259" key="3">
    <source>
        <dbReference type="Pfam" id="PF02678"/>
    </source>
</evidence>
<dbReference type="RefSeq" id="WP_133330914.1">
    <property type="nucleotide sequence ID" value="NZ_SMYL01000014.1"/>
</dbReference>
<dbReference type="SUPFAM" id="SSF51182">
    <property type="entry name" value="RmlC-like cupins"/>
    <property type="match status" value="1"/>
</dbReference>
<evidence type="ECO:0000256" key="2">
    <source>
        <dbReference type="RuleBase" id="RU003457"/>
    </source>
</evidence>
<dbReference type="EMBL" id="SMYL01000014">
    <property type="protein sequence ID" value="TDK61181.1"/>
    <property type="molecule type" value="Genomic_DNA"/>
</dbReference>
<dbReference type="Pfam" id="PF02678">
    <property type="entry name" value="Pirin"/>
    <property type="match status" value="1"/>
</dbReference>
<dbReference type="Gene3D" id="2.60.120.10">
    <property type="entry name" value="Jelly Rolls"/>
    <property type="match status" value="1"/>
</dbReference>
<reference evidence="4 5" key="1">
    <citation type="submission" date="2019-03" db="EMBL/GenBank/DDBJ databases">
        <title>Sapientia aquatica gen. nov., sp. nov., isolated from a crater lake.</title>
        <authorList>
            <person name="Felfoldi T."/>
            <person name="Szabo A."/>
            <person name="Toth E."/>
            <person name="Schumann P."/>
            <person name="Keki Z."/>
            <person name="Marialigeti K."/>
            <person name="Mathe I."/>
        </authorList>
    </citation>
    <scope>NUCLEOTIDE SEQUENCE [LARGE SCALE GENOMIC DNA]</scope>
    <source>
        <strain evidence="4 5">SA-152</strain>
    </source>
</reference>
<gene>
    <name evidence="4" type="ORF">E2I14_17455</name>
</gene>
<dbReference type="InterPro" id="IPR014710">
    <property type="entry name" value="RmlC-like_jellyroll"/>
</dbReference>
<dbReference type="PANTHER" id="PTHR13903">
    <property type="entry name" value="PIRIN-RELATED"/>
    <property type="match status" value="1"/>
</dbReference>
<dbReference type="InterPro" id="IPR003829">
    <property type="entry name" value="Pirin_N_dom"/>
</dbReference>
<feature type="domain" description="Pirin N-terminal" evidence="3">
    <location>
        <begin position="28"/>
        <end position="113"/>
    </location>
</feature>
<organism evidence="4 5">
    <name type="scientific">Sapientia aquatica</name>
    <dbReference type="NCBI Taxonomy" id="1549640"/>
    <lineage>
        <taxon>Bacteria</taxon>
        <taxon>Pseudomonadati</taxon>
        <taxon>Pseudomonadota</taxon>
        <taxon>Betaproteobacteria</taxon>
        <taxon>Burkholderiales</taxon>
        <taxon>Oxalobacteraceae</taxon>
        <taxon>Sapientia</taxon>
    </lineage>
</organism>
<dbReference type="AlphaFoldDB" id="A0A4R5VRJ7"/>
<accession>A0A4R5VRJ7</accession>
<keyword evidence="5" id="KW-1185">Reference proteome</keyword>
<sequence>MTSPRKIVARTAGNRHGPITRLMSPGDLGQLLKPFIFLDYVDAVGDGPNFGFHPHSGIATLTFPLTFDMEHTTSSGQVDLVKQRGVEWVMTGGGIWHKARPLNGTQMQGFQTWFALPPSHELAEPSAQFLQPTNVPTAGPVTLLMGQYHNLVSQIAAPFDVCYLWVELQAGDKWTYQPVSQHNIAWTFAQAGQLVVNGEQLERELAVFEEGNGALEFKAATNVGFLVASAVKAPQELAMGYYSVHSSDERLAIGERRIKEIGATLKK</sequence>
<dbReference type="InterPro" id="IPR011051">
    <property type="entry name" value="RmlC_Cupin_sf"/>
</dbReference>
<evidence type="ECO:0000313" key="4">
    <source>
        <dbReference type="EMBL" id="TDK61181.1"/>
    </source>
</evidence>
<dbReference type="InterPro" id="IPR012093">
    <property type="entry name" value="Pirin"/>
</dbReference>
<comment type="similarity">
    <text evidence="1 2">Belongs to the pirin family.</text>
</comment>
<protein>
    <submittedName>
        <fullName evidence="4">Pirin family protein</fullName>
    </submittedName>
</protein>
<proteinExistence type="inferred from homology"/>
<name>A0A4R5VRJ7_9BURK</name>
<dbReference type="PANTHER" id="PTHR13903:SF8">
    <property type="entry name" value="PIRIN"/>
    <property type="match status" value="1"/>
</dbReference>
<evidence type="ECO:0000313" key="5">
    <source>
        <dbReference type="Proteomes" id="UP000294829"/>
    </source>
</evidence>
<evidence type="ECO:0000256" key="1">
    <source>
        <dbReference type="ARBA" id="ARBA00008416"/>
    </source>
</evidence>
<dbReference type="PIRSF" id="PIRSF006232">
    <property type="entry name" value="Pirin"/>
    <property type="match status" value="1"/>
</dbReference>